<dbReference type="SUPFAM" id="SSF158745">
    <property type="entry name" value="LanC-like"/>
    <property type="match status" value="1"/>
</dbReference>
<evidence type="ECO:0000313" key="3">
    <source>
        <dbReference type="EMBL" id="CEK73363.1"/>
    </source>
</evidence>
<dbReference type="SMART" id="SM01260">
    <property type="entry name" value="LANC_like"/>
    <property type="match status" value="1"/>
</dbReference>
<keyword evidence="2" id="KW-0862">Zinc</keyword>
<dbReference type="Pfam" id="PF05147">
    <property type="entry name" value="LANC_like"/>
    <property type="match status" value="1"/>
</dbReference>
<evidence type="ECO:0008006" key="4">
    <source>
        <dbReference type="Google" id="ProtNLM"/>
    </source>
</evidence>
<dbReference type="PANTHER" id="PTHR12736:SF7">
    <property type="entry name" value="LANC-LIKE PROTEIN 3"/>
    <property type="match status" value="1"/>
</dbReference>
<evidence type="ECO:0000256" key="1">
    <source>
        <dbReference type="ARBA" id="ARBA00007179"/>
    </source>
</evidence>
<gene>
    <name evidence="3" type="primary">ORF86459</name>
</gene>
<sequence length="412" mass="45835">MPRTRFFPNKLPDYTPGQDIDINKVTWHEQITALIDAITDAAESASPDGGLYVGTAGIAYMLCYASSYEPFFENKHNYLQLARALFERDLKISEKSKPSKADTVSFILGPSGLYALGAFLGNALKNESLVNENIKRYKSVANECLKSKFLSSGSDELFVGRAGYICGSLALEKGLGMKILDDETIDNICAAMVHSGKDYARRHRTRAPLMYSYYDTEYLGAAHGLSSILQMIISCPSFLEANPATAKEVKAAVDWMLTLQQANGNFAPAMDDVDRPRPDTDELVHWCHGAPGVVYLFAKAYKVWGDDRYLQACIRCGELTWQRGLLTKGPGICHGVAGSGYVFLLLYRLTKNKKYLHRANQFANFIFTKQFQSEARTPDNPYSLYEGLAGTVCFMVDLLQPEKAAFPFFDVL</sequence>
<dbReference type="PRINTS" id="PR01950">
    <property type="entry name" value="LANCSUPER"/>
</dbReference>
<dbReference type="GO" id="GO:0005886">
    <property type="term" value="C:plasma membrane"/>
    <property type="evidence" value="ECO:0007669"/>
    <property type="project" value="TreeGrafter"/>
</dbReference>
<feature type="binding site" evidence="2">
    <location>
        <position position="334"/>
    </location>
    <ligand>
        <name>Zn(2+)</name>
        <dbReference type="ChEBI" id="CHEBI:29105"/>
    </ligand>
</feature>
<name>A0A0B6ZXQ7_9EUPU</name>
<dbReference type="GO" id="GO:0046872">
    <property type="term" value="F:metal ion binding"/>
    <property type="evidence" value="ECO:0007669"/>
    <property type="project" value="UniProtKB-KW"/>
</dbReference>
<dbReference type="AlphaFoldDB" id="A0A0B6ZXQ7"/>
<dbReference type="InterPro" id="IPR007822">
    <property type="entry name" value="LANC-like"/>
</dbReference>
<dbReference type="GO" id="GO:0031179">
    <property type="term" value="P:peptide modification"/>
    <property type="evidence" value="ECO:0007669"/>
    <property type="project" value="InterPro"/>
</dbReference>
<evidence type="ECO:0000256" key="2">
    <source>
        <dbReference type="PIRSR" id="PIRSR607822-1"/>
    </source>
</evidence>
<keyword evidence="2" id="KW-0479">Metal-binding</keyword>
<dbReference type="FunFam" id="1.50.10.10:FF:000012">
    <property type="entry name" value="LanC-like protein 3"/>
    <property type="match status" value="1"/>
</dbReference>
<dbReference type="GO" id="GO:0005975">
    <property type="term" value="P:carbohydrate metabolic process"/>
    <property type="evidence" value="ECO:0007669"/>
    <property type="project" value="InterPro"/>
</dbReference>
<dbReference type="PRINTS" id="PR01951">
    <property type="entry name" value="LANCEUKARYTE"/>
</dbReference>
<dbReference type="InterPro" id="IPR020464">
    <property type="entry name" value="LanC-like_prot_euk"/>
</dbReference>
<dbReference type="PANTHER" id="PTHR12736">
    <property type="entry name" value="LANC-LIKE PROTEIN"/>
    <property type="match status" value="1"/>
</dbReference>
<protein>
    <recommendedName>
        <fullName evidence="4">LanC-like protein 3 homolog</fullName>
    </recommendedName>
</protein>
<accession>A0A0B6ZXQ7</accession>
<feature type="binding site" evidence="2">
    <location>
        <position position="287"/>
    </location>
    <ligand>
        <name>Zn(2+)</name>
        <dbReference type="ChEBI" id="CHEBI:29105"/>
    </ligand>
</feature>
<organism evidence="3">
    <name type="scientific">Arion vulgaris</name>
    <dbReference type="NCBI Taxonomy" id="1028688"/>
    <lineage>
        <taxon>Eukaryota</taxon>
        <taxon>Metazoa</taxon>
        <taxon>Spiralia</taxon>
        <taxon>Lophotrochozoa</taxon>
        <taxon>Mollusca</taxon>
        <taxon>Gastropoda</taxon>
        <taxon>Heterobranchia</taxon>
        <taxon>Euthyneura</taxon>
        <taxon>Panpulmonata</taxon>
        <taxon>Eupulmonata</taxon>
        <taxon>Stylommatophora</taxon>
        <taxon>Helicina</taxon>
        <taxon>Arionoidea</taxon>
        <taxon>Arionidae</taxon>
        <taxon>Arion</taxon>
    </lineage>
</organism>
<dbReference type="InterPro" id="IPR012341">
    <property type="entry name" value="6hp_glycosidase-like_sf"/>
</dbReference>
<reference evidence="3" key="1">
    <citation type="submission" date="2014-12" db="EMBL/GenBank/DDBJ databases">
        <title>Insight into the proteome of Arion vulgaris.</title>
        <authorList>
            <person name="Aradska J."/>
            <person name="Bulat T."/>
            <person name="Smidak R."/>
            <person name="Sarate P."/>
            <person name="Gangsoo J."/>
            <person name="Sialana F."/>
            <person name="Bilban M."/>
            <person name="Lubec G."/>
        </authorList>
    </citation>
    <scope>NUCLEOTIDE SEQUENCE</scope>
    <source>
        <tissue evidence="3">Skin</tissue>
    </source>
</reference>
<dbReference type="Gene3D" id="1.50.10.10">
    <property type="match status" value="1"/>
</dbReference>
<proteinExistence type="inferred from homology"/>
<feature type="binding site" evidence="2">
    <location>
        <position position="333"/>
    </location>
    <ligand>
        <name>Zn(2+)</name>
        <dbReference type="ChEBI" id="CHEBI:29105"/>
    </ligand>
</feature>
<dbReference type="EMBL" id="HACG01026498">
    <property type="protein sequence ID" value="CEK73363.1"/>
    <property type="molecule type" value="Transcribed_RNA"/>
</dbReference>
<dbReference type="CDD" id="cd04794">
    <property type="entry name" value="euk_LANCL"/>
    <property type="match status" value="1"/>
</dbReference>
<comment type="similarity">
    <text evidence="1">Belongs to the LanC-like protein family.</text>
</comment>